<dbReference type="Gene3D" id="3.40.50.1820">
    <property type="entry name" value="alpha/beta hydrolase"/>
    <property type="match status" value="1"/>
</dbReference>
<feature type="domain" description="AB hydrolase-1" evidence="1">
    <location>
        <begin position="34"/>
        <end position="280"/>
    </location>
</feature>
<protein>
    <submittedName>
        <fullName evidence="2">Alpha/beta fold hydrolase</fullName>
    </submittedName>
</protein>
<sequence length="288" mass="31617">MSAQVFTEHFFHAQDDLRLYYRDYGDRHSPRLPLLCLPGLTRNSKDFHDLASRYASQRRVITVDYRGRGRSAYDPDPRHYDPVVYLADLQNLLAVAHVEQVVVLGTSMGGLLAMGMTAAMPAVLAGIILNDVGPDIDRGGYGRIAQTIGTAIRAASFEDAAELWRRSDQAANPRLDTAGWLKLAHATFRQDDSGSGVRLDYDIAIGKALQAQADAPLPDLWPLFRGLRNLPLLALRGALSDVLSADTFIRMKREHASMTAVTIPDVGHVPMLDEPEALAAIDEFLAGL</sequence>
<dbReference type="PANTHER" id="PTHR43194:SF2">
    <property type="entry name" value="PEROXISOMAL MEMBRANE PROTEIN LPX1"/>
    <property type="match status" value="1"/>
</dbReference>
<keyword evidence="2" id="KW-0378">Hydrolase</keyword>
<organism evidence="2 3">
    <name type="scientific">Ferrovibrio xuzhouensis</name>
    <dbReference type="NCBI Taxonomy" id="1576914"/>
    <lineage>
        <taxon>Bacteria</taxon>
        <taxon>Pseudomonadati</taxon>
        <taxon>Pseudomonadota</taxon>
        <taxon>Alphaproteobacteria</taxon>
        <taxon>Rhodospirillales</taxon>
        <taxon>Rhodospirillaceae</taxon>
        <taxon>Ferrovibrio</taxon>
    </lineage>
</organism>
<evidence type="ECO:0000313" key="3">
    <source>
        <dbReference type="Proteomes" id="UP001595711"/>
    </source>
</evidence>
<evidence type="ECO:0000313" key="2">
    <source>
        <dbReference type="EMBL" id="MFC3677507.1"/>
    </source>
</evidence>
<dbReference type="SUPFAM" id="SSF53474">
    <property type="entry name" value="alpha/beta-Hydrolases"/>
    <property type="match status" value="1"/>
</dbReference>
<name>A0ABV7VKD0_9PROT</name>
<dbReference type="RefSeq" id="WP_379729052.1">
    <property type="nucleotide sequence ID" value="NZ_JBHRYJ010000004.1"/>
</dbReference>
<dbReference type="InterPro" id="IPR000073">
    <property type="entry name" value="AB_hydrolase_1"/>
</dbReference>
<dbReference type="PANTHER" id="PTHR43194">
    <property type="entry name" value="HYDROLASE ALPHA/BETA FOLD FAMILY"/>
    <property type="match status" value="1"/>
</dbReference>
<keyword evidence="3" id="KW-1185">Reference proteome</keyword>
<dbReference type="InterPro" id="IPR029058">
    <property type="entry name" value="AB_hydrolase_fold"/>
</dbReference>
<dbReference type="EMBL" id="JBHRYJ010000004">
    <property type="protein sequence ID" value="MFC3677507.1"/>
    <property type="molecule type" value="Genomic_DNA"/>
</dbReference>
<dbReference type="InterPro" id="IPR050228">
    <property type="entry name" value="Carboxylesterase_BioH"/>
</dbReference>
<dbReference type="GO" id="GO:0016787">
    <property type="term" value="F:hydrolase activity"/>
    <property type="evidence" value="ECO:0007669"/>
    <property type="project" value="UniProtKB-KW"/>
</dbReference>
<comment type="caution">
    <text evidence="2">The sequence shown here is derived from an EMBL/GenBank/DDBJ whole genome shotgun (WGS) entry which is preliminary data.</text>
</comment>
<dbReference type="Pfam" id="PF12697">
    <property type="entry name" value="Abhydrolase_6"/>
    <property type="match status" value="1"/>
</dbReference>
<proteinExistence type="predicted"/>
<dbReference type="Proteomes" id="UP001595711">
    <property type="component" value="Unassembled WGS sequence"/>
</dbReference>
<accession>A0ABV7VKD0</accession>
<evidence type="ECO:0000259" key="1">
    <source>
        <dbReference type="Pfam" id="PF12697"/>
    </source>
</evidence>
<reference evidence="3" key="1">
    <citation type="journal article" date="2019" name="Int. J. Syst. Evol. Microbiol.">
        <title>The Global Catalogue of Microorganisms (GCM) 10K type strain sequencing project: providing services to taxonomists for standard genome sequencing and annotation.</title>
        <authorList>
            <consortium name="The Broad Institute Genomics Platform"/>
            <consortium name="The Broad Institute Genome Sequencing Center for Infectious Disease"/>
            <person name="Wu L."/>
            <person name="Ma J."/>
        </authorList>
    </citation>
    <scope>NUCLEOTIDE SEQUENCE [LARGE SCALE GENOMIC DNA]</scope>
    <source>
        <strain evidence="3">KCTC 42182</strain>
    </source>
</reference>
<gene>
    <name evidence="2" type="ORF">ACFOOQ_18275</name>
</gene>